<dbReference type="PANTHER" id="PTHR37296:SF1">
    <property type="entry name" value="CONSERVED VIRULENCE FACTOR B"/>
    <property type="match status" value="1"/>
</dbReference>
<dbReference type="Gene3D" id="2.40.50.140">
    <property type="entry name" value="Nucleic acid-binding proteins"/>
    <property type="match status" value="2"/>
</dbReference>
<dbReference type="Pfam" id="PF13509">
    <property type="entry name" value="S1_2"/>
    <property type="match status" value="1"/>
</dbReference>
<dbReference type="InterPro" id="IPR036390">
    <property type="entry name" value="WH_DNA-bd_sf"/>
</dbReference>
<feature type="domain" description="S1 motif" evidence="2">
    <location>
        <begin position="72"/>
        <end position="138"/>
    </location>
</feature>
<dbReference type="InterPro" id="IPR048587">
    <property type="entry name" value="CvfB_S1_3rd"/>
</dbReference>
<dbReference type="InterPro" id="IPR014464">
    <property type="entry name" value="CvfB_fam"/>
</dbReference>
<comment type="similarity">
    <text evidence="1">Belongs to the CvfB family.</text>
</comment>
<dbReference type="EMBL" id="BMAQ01000005">
    <property type="protein sequence ID" value="GFR37363.1"/>
    <property type="molecule type" value="Genomic_DNA"/>
</dbReference>
<dbReference type="Gene3D" id="1.10.10.10">
    <property type="entry name" value="Winged helix-like DNA-binding domain superfamily/Winged helix DNA-binding domain"/>
    <property type="match status" value="1"/>
</dbReference>
<dbReference type="SUPFAM" id="SSF46785">
    <property type="entry name" value="Winged helix' DNA-binding domain"/>
    <property type="match status" value="1"/>
</dbReference>
<dbReference type="InterPro" id="IPR040764">
    <property type="entry name" value="CvfB_WH"/>
</dbReference>
<feature type="domain" description="S1 motif" evidence="2">
    <location>
        <begin position="6"/>
        <end position="67"/>
    </location>
</feature>
<dbReference type="Proteomes" id="UP000654993">
    <property type="component" value="Unassembled WGS sequence"/>
</dbReference>
<evidence type="ECO:0000256" key="1">
    <source>
        <dbReference type="PIRNR" id="PIRNR012524"/>
    </source>
</evidence>
<dbReference type="Pfam" id="PF17783">
    <property type="entry name" value="WHD_CvfB"/>
    <property type="match status" value="1"/>
</dbReference>
<dbReference type="RefSeq" id="WP_200965650.1">
    <property type="nucleotide sequence ID" value="NZ_BMAQ01000005.1"/>
</dbReference>
<sequence length="308" mass="35159">MNRTLEAGSFYELTVEREVSPNGYFLSDGRQEVLLPYGEAAGEVKTGSRLRVFLFHDNKGRMTATMREPLIAMGAIASLEVADIQPRLGCFLEMGIGRQLLLPYTELPRMQELWPKVGDEVYVKLDHDKQGRMLAKLADEEDLAKLVVRAPMAWRNTWVEARVYKPLKHMDFLLIPGGVLGWGVMAMLHQTERTRLLRLGERVNVRVTYVREDGRVNVSMRQPKEISREEDAALLFRFLKERPNGSMPYSDETPADIILRRFNISKGAFKRALGKLMKEGLIEQEGSWTHLTEKGRNTASVDEGEEHQ</sequence>
<dbReference type="InterPro" id="IPR036388">
    <property type="entry name" value="WH-like_DNA-bd_sf"/>
</dbReference>
<protein>
    <recommendedName>
        <fullName evidence="2">S1 motif domain-containing protein</fullName>
    </recommendedName>
</protein>
<dbReference type="PIRSF" id="PIRSF012524">
    <property type="entry name" value="YitL_S1"/>
    <property type="match status" value="1"/>
</dbReference>
<dbReference type="AlphaFoldDB" id="A0A916QDG3"/>
<keyword evidence="4" id="KW-1185">Reference proteome</keyword>
<comment type="caution">
    <text evidence="3">The sequence shown here is derived from an EMBL/GenBank/DDBJ whole genome shotgun (WGS) entry which is preliminary data.</text>
</comment>
<evidence type="ECO:0000313" key="4">
    <source>
        <dbReference type="Proteomes" id="UP000654993"/>
    </source>
</evidence>
<dbReference type="PANTHER" id="PTHR37296">
    <property type="entry name" value="CONSERVED VIRULENCE FACTOR B"/>
    <property type="match status" value="1"/>
</dbReference>
<reference evidence="3" key="2">
    <citation type="journal article" date="2021" name="Data Brief">
        <title>Draft genome sequence data of the facultative, thermophilic, xylanolytic bacterium Paenibacillus sp. strain DA-C8.</title>
        <authorList>
            <person name="Chhe C."/>
            <person name="Uke A."/>
            <person name="Baramee S."/>
            <person name="Ungkulpasvich U."/>
            <person name="Tachaapaikoon C."/>
            <person name="Pason P."/>
            <person name="Waeonukul R."/>
            <person name="Ratanakhanokchai K."/>
            <person name="Kosugi A."/>
        </authorList>
    </citation>
    <scope>NUCLEOTIDE SEQUENCE</scope>
    <source>
        <strain evidence="3">DA-C8</strain>
    </source>
</reference>
<dbReference type="InterPro" id="IPR048588">
    <property type="entry name" value="CvfB_S1_2nd"/>
</dbReference>
<dbReference type="Pfam" id="PF21191">
    <property type="entry name" value="CvfB_1st"/>
    <property type="match status" value="1"/>
</dbReference>
<dbReference type="Pfam" id="PF21543">
    <property type="entry name" value="CvfB_2nd"/>
    <property type="match status" value="1"/>
</dbReference>
<accession>A0A916QDG3</accession>
<gene>
    <name evidence="3" type="ORF">PRECH8_06590</name>
</gene>
<dbReference type="InterPro" id="IPR003029">
    <property type="entry name" value="S1_domain"/>
</dbReference>
<dbReference type="SMART" id="SM00316">
    <property type="entry name" value="S1"/>
    <property type="match status" value="2"/>
</dbReference>
<evidence type="ECO:0000259" key="2">
    <source>
        <dbReference type="SMART" id="SM00316"/>
    </source>
</evidence>
<proteinExistence type="inferred from homology"/>
<reference evidence="3" key="1">
    <citation type="submission" date="2020-08" db="EMBL/GenBank/DDBJ databases">
        <authorList>
            <person name="Uke A."/>
            <person name="Chhe C."/>
            <person name="Baramee S."/>
            <person name="Kosugi A."/>
        </authorList>
    </citation>
    <scope>NUCLEOTIDE SEQUENCE</scope>
    <source>
        <strain evidence="3">DA-C8</strain>
    </source>
</reference>
<dbReference type="GO" id="GO:0003676">
    <property type="term" value="F:nucleic acid binding"/>
    <property type="evidence" value="ECO:0007669"/>
    <property type="project" value="InterPro"/>
</dbReference>
<dbReference type="InterPro" id="IPR039566">
    <property type="entry name" value="CvfB_S1_st"/>
</dbReference>
<organism evidence="3 4">
    <name type="scientific">Insulibacter thermoxylanivorax</name>
    <dbReference type="NCBI Taxonomy" id="2749268"/>
    <lineage>
        <taxon>Bacteria</taxon>
        <taxon>Bacillati</taxon>
        <taxon>Bacillota</taxon>
        <taxon>Bacilli</taxon>
        <taxon>Bacillales</taxon>
        <taxon>Paenibacillaceae</taxon>
        <taxon>Insulibacter</taxon>
    </lineage>
</organism>
<evidence type="ECO:0000313" key="3">
    <source>
        <dbReference type="EMBL" id="GFR37363.1"/>
    </source>
</evidence>
<name>A0A916QDG3_9BACL</name>
<dbReference type="InterPro" id="IPR012340">
    <property type="entry name" value="NA-bd_OB-fold"/>
</dbReference>